<proteinExistence type="predicted"/>
<keyword evidence="2" id="KW-1185">Reference proteome</keyword>
<dbReference type="EMBL" id="JAKVQD010000336">
    <property type="protein sequence ID" value="MCH4554415.1"/>
    <property type="molecule type" value="Genomic_DNA"/>
</dbReference>
<evidence type="ECO:0000313" key="2">
    <source>
        <dbReference type="Proteomes" id="UP001156141"/>
    </source>
</evidence>
<feature type="non-terminal residue" evidence="1">
    <location>
        <position position="81"/>
    </location>
</feature>
<organism evidence="1 2">
    <name type="scientific">Aestuariibaculum lutulentum</name>
    <dbReference type="NCBI Taxonomy" id="2920935"/>
    <lineage>
        <taxon>Bacteria</taxon>
        <taxon>Pseudomonadati</taxon>
        <taxon>Bacteroidota</taxon>
        <taxon>Flavobacteriia</taxon>
        <taxon>Flavobacteriales</taxon>
        <taxon>Flavobacteriaceae</taxon>
    </lineage>
</organism>
<sequence>AVGNRATAGIVTVRNGGDLDVLNGGLVKDLTVEGDKAWDSVTGLGGVGGVAFIVGEGSRVESGMVNRGGFLQVANKAAAGT</sequence>
<dbReference type="Proteomes" id="UP001156141">
    <property type="component" value="Unassembled WGS sequence"/>
</dbReference>
<reference evidence="1" key="1">
    <citation type="submission" date="2022-02" db="EMBL/GenBank/DDBJ databases">
        <title>Aestuariibaculum sp., a marine bacterium isolated from sediment in Guangxi.</title>
        <authorList>
            <person name="Ying J."/>
        </authorList>
    </citation>
    <scope>NUCLEOTIDE SEQUENCE</scope>
    <source>
        <strain evidence="1">L182</strain>
    </source>
</reference>
<feature type="non-terminal residue" evidence="1">
    <location>
        <position position="1"/>
    </location>
</feature>
<comment type="caution">
    <text evidence="1">The sequence shown here is derived from an EMBL/GenBank/DDBJ whole genome shotgun (WGS) entry which is preliminary data.</text>
</comment>
<dbReference type="RefSeq" id="WP_240575869.1">
    <property type="nucleotide sequence ID" value="NZ_JAKVQD010000336.1"/>
</dbReference>
<gene>
    <name evidence="1" type="ORF">MKW35_17475</name>
</gene>
<name>A0ABS9RN90_9FLAO</name>
<accession>A0ABS9RN90</accession>
<evidence type="ECO:0008006" key="3">
    <source>
        <dbReference type="Google" id="ProtNLM"/>
    </source>
</evidence>
<protein>
    <recommendedName>
        <fullName evidence="3">Autotransporter outer membrane beta-barrel domain-containing protein</fullName>
    </recommendedName>
</protein>
<evidence type="ECO:0000313" key="1">
    <source>
        <dbReference type="EMBL" id="MCH4554415.1"/>
    </source>
</evidence>